<dbReference type="Pfam" id="PF01547">
    <property type="entry name" value="SBP_bac_1"/>
    <property type="match status" value="1"/>
</dbReference>
<dbReference type="PROSITE" id="PS51318">
    <property type="entry name" value="TAT"/>
    <property type="match status" value="1"/>
</dbReference>
<keyword evidence="2" id="KW-0813">Transport</keyword>
<gene>
    <name evidence="5" type="ORF">IW245_000803</name>
</gene>
<dbReference type="Proteomes" id="UP000622552">
    <property type="component" value="Unassembled WGS sequence"/>
</dbReference>
<comment type="similarity">
    <text evidence="1">Belongs to the bacterial solute-binding protein 1 family.</text>
</comment>
<dbReference type="EMBL" id="JADOUF010000001">
    <property type="protein sequence ID" value="MBG6134609.1"/>
    <property type="molecule type" value="Genomic_DNA"/>
</dbReference>
<evidence type="ECO:0000313" key="5">
    <source>
        <dbReference type="EMBL" id="MBG6134609.1"/>
    </source>
</evidence>
<keyword evidence="6" id="KW-1185">Reference proteome</keyword>
<dbReference type="SUPFAM" id="SSF53850">
    <property type="entry name" value="Periplasmic binding protein-like II"/>
    <property type="match status" value="1"/>
</dbReference>
<reference evidence="5" key="1">
    <citation type="submission" date="2020-11" db="EMBL/GenBank/DDBJ databases">
        <title>Sequencing the genomes of 1000 actinobacteria strains.</title>
        <authorList>
            <person name="Klenk H.-P."/>
        </authorList>
    </citation>
    <scope>NUCLEOTIDE SEQUENCE</scope>
    <source>
        <strain evidence="5">DSM 45356</strain>
    </source>
</reference>
<dbReference type="GO" id="GO:0055052">
    <property type="term" value="C:ATP-binding cassette (ABC) transporter complex, substrate-binding subunit-containing"/>
    <property type="evidence" value="ECO:0007669"/>
    <property type="project" value="TreeGrafter"/>
</dbReference>
<evidence type="ECO:0000256" key="4">
    <source>
        <dbReference type="SAM" id="SignalP"/>
    </source>
</evidence>
<feature type="chain" id="PRO_5035206765" evidence="4">
    <location>
        <begin position="24"/>
        <end position="419"/>
    </location>
</feature>
<sequence length="419" mass="44872">MSTTFSRRRFLSTSLLFAGGAIVAGCGADPKKAPGTQVTLNQWYHAYGEKGTQEAVKRYAAEYTKNNPDVAINVTWVAGEYETKLNSALLTAGAPDVFEIGDFRHQMVKNGNLAPLDDVIGSAKGQYSKAALDLVTVDGKIYGIKMIDDIMMLYYRKSVLAAAGITPPQTFADLLAAARKLTTPKQKGLFVGNDGIGDVPYLLLWSAGGDLLSGGRVAFDSPAAREALGGLRQLHDAGVLLEGFSTDWYDPGAIVQNAAAMHWCGLWALPAVSKELGDDFGVVPWPAFNASGAPAARLGGWYELVNAKSQHVDEAKKYVQWLWVQQEELQKDWCVKYGFHVPPKSGVAARTTELSQGPARAAVEISQKYGHSFPSLWNTATGTAFGEAASKIAKQKADPAAALADAAARCQAEIDKQLG</sequence>
<accession>A0A8J7GKI4</accession>
<dbReference type="PANTHER" id="PTHR30061:SF50">
    <property type="entry name" value="MALTOSE_MALTODEXTRIN-BINDING PERIPLASMIC PROTEIN"/>
    <property type="match status" value="1"/>
</dbReference>
<evidence type="ECO:0000256" key="3">
    <source>
        <dbReference type="ARBA" id="ARBA00022729"/>
    </source>
</evidence>
<dbReference type="InterPro" id="IPR006059">
    <property type="entry name" value="SBP"/>
</dbReference>
<evidence type="ECO:0000256" key="2">
    <source>
        <dbReference type="ARBA" id="ARBA00022448"/>
    </source>
</evidence>
<comment type="caution">
    <text evidence="5">The sequence shown here is derived from an EMBL/GenBank/DDBJ whole genome shotgun (WGS) entry which is preliminary data.</text>
</comment>
<dbReference type="PROSITE" id="PS51257">
    <property type="entry name" value="PROKAR_LIPOPROTEIN"/>
    <property type="match status" value="1"/>
</dbReference>
<dbReference type="Gene3D" id="3.40.190.10">
    <property type="entry name" value="Periplasmic binding protein-like II"/>
    <property type="match status" value="1"/>
</dbReference>
<dbReference type="CDD" id="cd13585">
    <property type="entry name" value="PBP2_TMBP_like"/>
    <property type="match status" value="1"/>
</dbReference>
<evidence type="ECO:0000256" key="1">
    <source>
        <dbReference type="ARBA" id="ARBA00008520"/>
    </source>
</evidence>
<feature type="signal peptide" evidence="4">
    <location>
        <begin position="1"/>
        <end position="23"/>
    </location>
</feature>
<proteinExistence type="inferred from homology"/>
<dbReference type="PANTHER" id="PTHR30061">
    <property type="entry name" value="MALTOSE-BINDING PERIPLASMIC PROTEIN"/>
    <property type="match status" value="1"/>
</dbReference>
<dbReference type="AlphaFoldDB" id="A0A8J7GKI4"/>
<keyword evidence="3 4" id="KW-0732">Signal</keyword>
<organism evidence="5 6">
    <name type="scientific">Longispora fulva</name>
    <dbReference type="NCBI Taxonomy" id="619741"/>
    <lineage>
        <taxon>Bacteria</taxon>
        <taxon>Bacillati</taxon>
        <taxon>Actinomycetota</taxon>
        <taxon>Actinomycetes</taxon>
        <taxon>Micromonosporales</taxon>
        <taxon>Micromonosporaceae</taxon>
        <taxon>Longispora</taxon>
    </lineage>
</organism>
<dbReference type="InterPro" id="IPR006311">
    <property type="entry name" value="TAT_signal"/>
</dbReference>
<protein>
    <submittedName>
        <fullName evidence="5">Multiple sugar transport system substrate-binding protein</fullName>
    </submittedName>
</protein>
<name>A0A8J7GKI4_9ACTN</name>
<dbReference type="GO" id="GO:0042956">
    <property type="term" value="P:maltodextrin transmembrane transport"/>
    <property type="evidence" value="ECO:0007669"/>
    <property type="project" value="TreeGrafter"/>
</dbReference>
<dbReference type="GO" id="GO:0015768">
    <property type="term" value="P:maltose transport"/>
    <property type="evidence" value="ECO:0007669"/>
    <property type="project" value="TreeGrafter"/>
</dbReference>
<dbReference type="GO" id="GO:1901982">
    <property type="term" value="F:maltose binding"/>
    <property type="evidence" value="ECO:0007669"/>
    <property type="project" value="TreeGrafter"/>
</dbReference>
<dbReference type="RefSeq" id="WP_197001823.1">
    <property type="nucleotide sequence ID" value="NZ_BONS01000023.1"/>
</dbReference>
<keyword evidence="5" id="KW-0762">Sugar transport</keyword>
<evidence type="ECO:0000313" key="6">
    <source>
        <dbReference type="Proteomes" id="UP000622552"/>
    </source>
</evidence>